<reference evidence="7 8" key="1">
    <citation type="submission" date="2019-03" db="EMBL/GenBank/DDBJ databases">
        <title>Genomic Encyclopedia of Type Strains, Phase IV (KMG-IV): sequencing the most valuable type-strain genomes for metagenomic binning, comparative biology and taxonomic classification.</title>
        <authorList>
            <person name="Goeker M."/>
        </authorList>
    </citation>
    <scope>NUCLEOTIDE SEQUENCE [LARGE SCALE GENOMIC DNA]</scope>
    <source>
        <strain evidence="7 8">DSM 19377</strain>
    </source>
</reference>
<evidence type="ECO:0000313" key="8">
    <source>
        <dbReference type="Proteomes" id="UP000295416"/>
    </source>
</evidence>
<dbReference type="Pfam" id="PF03704">
    <property type="entry name" value="BTAD"/>
    <property type="match status" value="1"/>
</dbReference>
<keyword evidence="8" id="KW-1185">Reference proteome</keyword>
<feature type="domain" description="OmpR/PhoB-type" evidence="5">
    <location>
        <begin position="709"/>
        <end position="789"/>
    </location>
</feature>
<evidence type="ECO:0000313" key="7">
    <source>
        <dbReference type="EMBL" id="TCP30875.1"/>
    </source>
</evidence>
<dbReference type="GO" id="GO:0006355">
    <property type="term" value="P:regulation of DNA-templated transcription"/>
    <property type="evidence" value="ECO:0007669"/>
    <property type="project" value="InterPro"/>
</dbReference>
<evidence type="ECO:0000256" key="1">
    <source>
        <dbReference type="ARBA" id="ARBA00005820"/>
    </source>
</evidence>
<gene>
    <name evidence="7" type="ORF">EV207_10454</name>
</gene>
<keyword evidence="4" id="KW-0804">Transcription</keyword>
<dbReference type="AlphaFoldDB" id="A0A4R2PAF1"/>
<keyword evidence="2" id="KW-0805">Transcription regulation</keyword>
<dbReference type="Proteomes" id="UP000295416">
    <property type="component" value="Unassembled WGS sequence"/>
</dbReference>
<organism evidence="7 8">
    <name type="scientific">Scopulibacillus darangshiensis</name>
    <dbReference type="NCBI Taxonomy" id="442528"/>
    <lineage>
        <taxon>Bacteria</taxon>
        <taxon>Bacillati</taxon>
        <taxon>Bacillota</taxon>
        <taxon>Bacilli</taxon>
        <taxon>Bacillales</taxon>
        <taxon>Sporolactobacillaceae</taxon>
        <taxon>Scopulibacillus</taxon>
    </lineage>
</organism>
<evidence type="ECO:0000256" key="3">
    <source>
        <dbReference type="ARBA" id="ARBA00023125"/>
    </source>
</evidence>
<dbReference type="SUPFAM" id="SSF46894">
    <property type="entry name" value="C-terminal effector domain of the bipartite response regulators"/>
    <property type="match status" value="1"/>
</dbReference>
<dbReference type="SMART" id="SM00862">
    <property type="entry name" value="Trans_reg_C"/>
    <property type="match status" value="1"/>
</dbReference>
<dbReference type="Pfam" id="PF25873">
    <property type="entry name" value="WHD_MalT"/>
    <property type="match status" value="1"/>
</dbReference>
<dbReference type="InterPro" id="IPR036388">
    <property type="entry name" value="WH-like_DNA-bd_sf"/>
</dbReference>
<dbReference type="InterPro" id="IPR027417">
    <property type="entry name" value="P-loop_NTPase"/>
</dbReference>
<dbReference type="SUPFAM" id="SSF48452">
    <property type="entry name" value="TPR-like"/>
    <property type="match status" value="2"/>
</dbReference>
<dbReference type="SMART" id="SM01043">
    <property type="entry name" value="BTAD"/>
    <property type="match status" value="1"/>
</dbReference>
<evidence type="ECO:0000256" key="2">
    <source>
        <dbReference type="ARBA" id="ARBA00023015"/>
    </source>
</evidence>
<dbReference type="SUPFAM" id="SSF52540">
    <property type="entry name" value="P-loop containing nucleoside triphosphate hydrolases"/>
    <property type="match status" value="1"/>
</dbReference>
<dbReference type="InterPro" id="IPR011990">
    <property type="entry name" value="TPR-like_helical_dom_sf"/>
</dbReference>
<protein>
    <submittedName>
        <fullName evidence="7">LuxR family maltose regulon positive regulatory protein</fullName>
    </submittedName>
</protein>
<evidence type="ECO:0000259" key="6">
    <source>
        <dbReference type="SMART" id="SM01043"/>
    </source>
</evidence>
<dbReference type="GO" id="GO:0003677">
    <property type="term" value="F:DNA binding"/>
    <property type="evidence" value="ECO:0007669"/>
    <property type="project" value="UniProtKB-KW"/>
</dbReference>
<proteinExistence type="inferred from homology"/>
<comment type="similarity">
    <text evidence="1">Belongs to the AfsR/DnrI/RedD regulatory family.</text>
</comment>
<comment type="caution">
    <text evidence="7">The sequence shown here is derived from an EMBL/GenBank/DDBJ whole genome shotgun (WGS) entry which is preliminary data.</text>
</comment>
<feature type="domain" description="Bacterial transcriptional activator" evidence="6">
    <location>
        <begin position="796"/>
        <end position="929"/>
    </location>
</feature>
<dbReference type="GO" id="GO:0000160">
    <property type="term" value="P:phosphorelay signal transduction system"/>
    <property type="evidence" value="ECO:0007669"/>
    <property type="project" value="InterPro"/>
</dbReference>
<dbReference type="PANTHER" id="PTHR35807:SF2">
    <property type="entry name" value="TRANSCRIPTIONAL ACTIVATOR DOMAIN"/>
    <property type="match status" value="1"/>
</dbReference>
<sequence>MEINQSKLTIPHYMPYLKRNRLFSKLDNNGQATVISISGDSGYGKTTLISSYIHEKSIPTVWYQLESTDRYSHIFLTYLKTGICNLINDDYLPPGSIQPNDADKELDNLVSLLSKRIKPLFIVLDDYQWVDQSPEIKPIIRKMLLHASPEVTFIIISRVRPNLPLVKMRRRYIECHSSDLAFTPSETDKFFNAAHHLNLENHEIQFIHETTEGWVASYQLILGIIGNMSKSEREFFWAKFPNVSDIYDYLSLEVLETQSEEIKSFLYKTSLMSELDPSIIDNFLGIDHSEKIINYLLTQHLFIYRDEQGTIRYHRLFRRFLYQKAKEQFGNASVTKDHLMLAEIYLEMDQYVHAFAYFIIGKDYPNAAKVMEMIRNRYNPVELIIFLDGWLEEISPGLSLANNTLFLIRCIPLSIVKDLIVSFEREVSRLKERKNLLWLCSMQHRLATILFMRGDITVAKKLFSESLEGSKKFHDYPIAALNLTLLAEIDRYLGNPQAALRSVRESLFISEKHHIKHTQLHALDTIATIYLDEKKVDEAERYIEQALQIANKYDLSSQVFVYTTMSRMLRVKGDLRQSITWGKKAAGLAQNYNSDFDIGWSNLELAQSFLDHQQWEDAEHCLMKALHAFSLFSYYRCMVVRSQIDLYQRKGDRKREAQKHTEWQQICEDKGYEWLVNKKKLKGTASAGDEPNQPLVIHVLGSFQIAYQNKPVTIKRKSSLRLLQYFITHRDKKINKDILLDAVFPDGSPDAIQNQFHVSLSTLRKSLEPELKSGAHSKFITRVGDHYYFDTERVYLDAEEFLQLSGSEMEGRGDASEKLFKADQLYQGDYFEEYPYDAFLESERKKMRFLFIKNNRLLAQHYRAQGEYFKCFGHLEKILNNDPYHEQTYLEYIELLLEQNLHSKANTVANEMIKYLEKELGIKVQDHLLKLFSTFRCEITI</sequence>
<dbReference type="Gene3D" id="1.10.10.10">
    <property type="entry name" value="Winged helix-like DNA-binding domain superfamily/Winged helix DNA-binding domain"/>
    <property type="match status" value="1"/>
</dbReference>
<evidence type="ECO:0000256" key="4">
    <source>
        <dbReference type="ARBA" id="ARBA00023163"/>
    </source>
</evidence>
<dbReference type="Gene3D" id="3.40.50.300">
    <property type="entry name" value="P-loop containing nucleotide triphosphate hydrolases"/>
    <property type="match status" value="1"/>
</dbReference>
<accession>A0A4R2PAF1</accession>
<dbReference type="Gene3D" id="1.25.40.10">
    <property type="entry name" value="Tetratricopeptide repeat domain"/>
    <property type="match status" value="2"/>
</dbReference>
<dbReference type="InterPro" id="IPR001867">
    <property type="entry name" value="OmpR/PhoB-type_DNA-bd"/>
</dbReference>
<name>A0A4R2PAF1_9BACL</name>
<dbReference type="PANTHER" id="PTHR35807">
    <property type="entry name" value="TRANSCRIPTIONAL REGULATOR REDD-RELATED"/>
    <property type="match status" value="1"/>
</dbReference>
<dbReference type="InterPro" id="IPR041617">
    <property type="entry name" value="TPR_MalT"/>
</dbReference>
<dbReference type="EMBL" id="SLXK01000004">
    <property type="protein sequence ID" value="TCP30875.1"/>
    <property type="molecule type" value="Genomic_DNA"/>
</dbReference>
<dbReference type="InterPro" id="IPR059106">
    <property type="entry name" value="WHD_MalT"/>
</dbReference>
<dbReference type="InterPro" id="IPR005158">
    <property type="entry name" value="BTAD"/>
</dbReference>
<dbReference type="InterPro" id="IPR051677">
    <property type="entry name" value="AfsR-DnrI-RedD_regulator"/>
</dbReference>
<dbReference type="Pfam" id="PF13191">
    <property type="entry name" value="AAA_16"/>
    <property type="match status" value="1"/>
</dbReference>
<dbReference type="InterPro" id="IPR016032">
    <property type="entry name" value="Sig_transdc_resp-reg_C-effctor"/>
</dbReference>
<dbReference type="OrthoDB" id="1137593at2"/>
<dbReference type="RefSeq" id="WP_132744121.1">
    <property type="nucleotide sequence ID" value="NZ_SLXK01000004.1"/>
</dbReference>
<dbReference type="Pfam" id="PF17874">
    <property type="entry name" value="TPR_MalT"/>
    <property type="match status" value="1"/>
</dbReference>
<keyword evidence="3" id="KW-0238">DNA-binding</keyword>
<evidence type="ECO:0000259" key="5">
    <source>
        <dbReference type="SMART" id="SM00862"/>
    </source>
</evidence>
<dbReference type="InterPro" id="IPR041664">
    <property type="entry name" value="AAA_16"/>
</dbReference>